<keyword evidence="5" id="KW-1185">Reference proteome</keyword>
<dbReference type="InterPro" id="IPR036680">
    <property type="entry name" value="SPOR-like_sf"/>
</dbReference>
<feature type="chain" id="PRO_5045464845" evidence="2">
    <location>
        <begin position="20"/>
        <end position="272"/>
    </location>
</feature>
<name>A0ABY4TW19_9SPHN</name>
<evidence type="ECO:0000313" key="5">
    <source>
        <dbReference type="Proteomes" id="UP001055580"/>
    </source>
</evidence>
<reference evidence="4" key="1">
    <citation type="submission" date="2022-05" db="EMBL/GenBank/DDBJ databases">
        <title>Sphingomonas sp. strain RMG20 Genome sequencing and assembly.</title>
        <authorList>
            <person name="Kim I."/>
        </authorList>
    </citation>
    <scope>NUCLEOTIDE SEQUENCE</scope>
    <source>
        <strain evidence="4">RMG20</strain>
    </source>
</reference>
<sequence length="272" mass="27305">MKSHASLALLALWATAAAAQEPPAGEGPRGSSQVTAGEVRYDVVGYAGVGDVPGFAAVTDAADAGGYAEVTALDSGRTILVAVVAGSPGTGAIVVLSPAARATLGVTSERVPVRVRRVVPSPQDSVQLRNLQPASARSNAPEVLLVPLRRKLAAQTAVALPPAPPVKSQAPAPRQAALKPAPIPAPKPKPAPVVVAPAKSVSGAHVVQVAALSNAARAQALARQLGGTVIPAGALFRVQIGPFADVASADRARARAVAAGYPDSRRQRVAGH</sequence>
<gene>
    <name evidence="4" type="ORF">M9980_05175</name>
</gene>
<dbReference type="SUPFAM" id="SSF110997">
    <property type="entry name" value="Sporulation related repeat"/>
    <property type="match status" value="1"/>
</dbReference>
<evidence type="ECO:0000256" key="1">
    <source>
        <dbReference type="SAM" id="MobiDB-lite"/>
    </source>
</evidence>
<keyword evidence="2" id="KW-0732">Signal</keyword>
<proteinExistence type="predicted"/>
<evidence type="ECO:0000313" key="4">
    <source>
        <dbReference type="EMBL" id="URW76604.1"/>
    </source>
</evidence>
<dbReference type="PANTHER" id="PTHR34183:SF1">
    <property type="entry name" value="ENDOLYTIC PEPTIDOGLYCAN TRANSGLYCOSYLASE RLPA"/>
    <property type="match status" value="1"/>
</dbReference>
<feature type="signal peptide" evidence="2">
    <location>
        <begin position="1"/>
        <end position="19"/>
    </location>
</feature>
<organism evidence="4 5">
    <name type="scientific">Sphingomonas donggukensis</name>
    <dbReference type="NCBI Taxonomy" id="2949093"/>
    <lineage>
        <taxon>Bacteria</taxon>
        <taxon>Pseudomonadati</taxon>
        <taxon>Pseudomonadota</taxon>
        <taxon>Alphaproteobacteria</taxon>
        <taxon>Sphingomonadales</taxon>
        <taxon>Sphingomonadaceae</taxon>
        <taxon>Sphingomonas</taxon>
    </lineage>
</organism>
<evidence type="ECO:0000259" key="3">
    <source>
        <dbReference type="Pfam" id="PF05036"/>
    </source>
</evidence>
<dbReference type="Pfam" id="PF05036">
    <property type="entry name" value="SPOR"/>
    <property type="match status" value="1"/>
</dbReference>
<dbReference type="PANTHER" id="PTHR34183">
    <property type="entry name" value="ENDOLYTIC PEPTIDOGLYCAN TRANSGLYCOSYLASE RLPA"/>
    <property type="match status" value="1"/>
</dbReference>
<feature type="region of interest" description="Disordered" evidence="1">
    <location>
        <begin position="162"/>
        <end position="188"/>
    </location>
</feature>
<dbReference type="InterPro" id="IPR007730">
    <property type="entry name" value="SPOR-like_dom"/>
</dbReference>
<dbReference type="Proteomes" id="UP001055580">
    <property type="component" value="Chromosome"/>
</dbReference>
<dbReference type="EMBL" id="CP098401">
    <property type="protein sequence ID" value="URW76604.1"/>
    <property type="molecule type" value="Genomic_DNA"/>
</dbReference>
<dbReference type="Gene3D" id="3.30.70.1070">
    <property type="entry name" value="Sporulation related repeat"/>
    <property type="match status" value="1"/>
</dbReference>
<dbReference type="RefSeq" id="WP_250754137.1">
    <property type="nucleotide sequence ID" value="NZ_CP098401.1"/>
</dbReference>
<accession>A0ABY4TW19</accession>
<protein>
    <submittedName>
        <fullName evidence="4">SPOR domain-containing protein</fullName>
    </submittedName>
</protein>
<evidence type="ECO:0000256" key="2">
    <source>
        <dbReference type="SAM" id="SignalP"/>
    </source>
</evidence>
<feature type="domain" description="SPOR" evidence="3">
    <location>
        <begin position="202"/>
        <end position="262"/>
    </location>
</feature>